<keyword evidence="3 7" id="KW-0808">Transferase</keyword>
<dbReference type="InterPro" id="IPR007848">
    <property type="entry name" value="Small_mtfrase_dom"/>
</dbReference>
<comment type="caution">
    <text evidence="7">The sequence shown here is derived from an EMBL/GenBank/DDBJ whole genome shotgun (WGS) entry which is preliminary data.</text>
</comment>
<dbReference type="GO" id="GO:0008170">
    <property type="term" value="F:N-methyltransferase activity"/>
    <property type="evidence" value="ECO:0007669"/>
    <property type="project" value="UniProtKB-ARBA"/>
</dbReference>
<dbReference type="InterPro" id="IPR052190">
    <property type="entry name" value="Euk-Arch_PrmC-MTase"/>
</dbReference>
<dbReference type="Proteomes" id="UP000288547">
    <property type="component" value="Unassembled WGS sequence"/>
</dbReference>
<dbReference type="GO" id="GO:0008757">
    <property type="term" value="F:S-adenosylmethionine-dependent methyltransferase activity"/>
    <property type="evidence" value="ECO:0007669"/>
    <property type="project" value="TreeGrafter"/>
</dbReference>
<gene>
    <name evidence="7" type="ORF">ELQ90_01050</name>
</gene>
<accession>A0A3S3Z5Z6</accession>
<organism evidence="7 8">
    <name type="scientific">Labedella phragmitis</name>
    <dbReference type="NCBI Taxonomy" id="2498849"/>
    <lineage>
        <taxon>Bacteria</taxon>
        <taxon>Bacillati</taxon>
        <taxon>Actinomycetota</taxon>
        <taxon>Actinomycetes</taxon>
        <taxon>Micrococcales</taxon>
        <taxon>Microbacteriaceae</taxon>
        <taxon>Labedella</taxon>
    </lineage>
</organism>
<dbReference type="SUPFAM" id="SSF53335">
    <property type="entry name" value="S-adenosyl-L-methionine-dependent methyltransferases"/>
    <property type="match status" value="1"/>
</dbReference>
<sequence>MGAPFGWPVIHHAGDAWVRSSSVRLNEGVNPELLALLRTDLVAGAYTNDAVASRLGPEAEAALGREHIVPAARVVDARRRQGSRDALDVLLDLFLLSRPIDDADVDLAFPALGSAEAVRLGLLRVDDRSGERSWTAALDVHPYAFTDERGDGHWWILSDLGERAVGGALPEDHVLGVGGASLTLAGITIPTPVDSVLDLGTGCGIQAMHASRAATRVVATDVSERAVEIARANAVLNGITNIEVRLGSLFEPVSGETFDRIVTNPPFVITPRVEGVPLYDYRDGGLVGDALVEAVVRGTAEHLAPGGTAQMLGNWEYTTRSDGLSRVDGWLAGLRLDAWVVEREHLDPAFYAETWIRDGGTREGSDDFARLSTAWLDDFEHRGVTGVGFGFVTLHRPSDADREPVVRLERATGSLETAGLGEHIGRCVAAVDWAAGLDDAALGRESLAVAPDVTIEHHFEPGNDEPTAILLRQGGGFRRAISAGTGLAALVGASDGTLDVGSILGAIAHLLEVDESALVAETIPDVRRLIADGILLMA</sequence>
<evidence type="ECO:0000256" key="3">
    <source>
        <dbReference type="ARBA" id="ARBA00022679"/>
    </source>
</evidence>
<proteinExistence type="inferred from homology"/>
<dbReference type="GO" id="GO:0003676">
    <property type="term" value="F:nucleic acid binding"/>
    <property type="evidence" value="ECO:0007669"/>
    <property type="project" value="InterPro"/>
</dbReference>
<dbReference type="Gene3D" id="3.40.50.150">
    <property type="entry name" value="Vaccinia Virus protein VP39"/>
    <property type="match status" value="1"/>
</dbReference>
<dbReference type="GO" id="GO:0035657">
    <property type="term" value="C:eRF1 methyltransferase complex"/>
    <property type="evidence" value="ECO:0007669"/>
    <property type="project" value="TreeGrafter"/>
</dbReference>
<keyword evidence="2 7" id="KW-0489">Methyltransferase</keyword>
<feature type="domain" description="Methyltransferase small" evidence="5">
    <location>
        <begin position="194"/>
        <end position="311"/>
    </location>
</feature>
<dbReference type="PANTHER" id="PTHR45875">
    <property type="entry name" value="METHYLTRANSFERASE N6AMT1"/>
    <property type="match status" value="1"/>
</dbReference>
<dbReference type="GO" id="GO:0008276">
    <property type="term" value="F:protein methyltransferase activity"/>
    <property type="evidence" value="ECO:0007669"/>
    <property type="project" value="TreeGrafter"/>
</dbReference>
<name>A0A3S3Z5Z6_9MICO</name>
<dbReference type="InterPro" id="IPR002052">
    <property type="entry name" value="DNA_methylase_N6_adenine_CS"/>
</dbReference>
<dbReference type="PANTHER" id="PTHR45875:SF1">
    <property type="entry name" value="METHYLTRANSFERASE N6AMT1"/>
    <property type="match status" value="1"/>
</dbReference>
<evidence type="ECO:0000259" key="6">
    <source>
        <dbReference type="Pfam" id="PF23186"/>
    </source>
</evidence>
<dbReference type="InterPro" id="IPR055487">
    <property type="entry name" value="DUF7059"/>
</dbReference>
<evidence type="ECO:0000256" key="4">
    <source>
        <dbReference type="ARBA" id="ARBA00022691"/>
    </source>
</evidence>
<reference evidence="7 8" key="1">
    <citation type="submission" date="2018-12" db="EMBL/GenBank/DDBJ databases">
        <authorList>
            <person name="Li F."/>
        </authorList>
    </citation>
    <scope>NUCLEOTIDE SEQUENCE [LARGE SCALE GENOMIC DNA]</scope>
    <source>
        <strain evidence="7 8">11W25H-1</strain>
    </source>
</reference>
<dbReference type="PROSITE" id="PS00092">
    <property type="entry name" value="N6_MTASE"/>
    <property type="match status" value="1"/>
</dbReference>
<keyword evidence="4" id="KW-0949">S-adenosyl-L-methionine</keyword>
<dbReference type="Pfam" id="PF23186">
    <property type="entry name" value="DUF7059"/>
    <property type="match status" value="1"/>
</dbReference>
<dbReference type="EMBL" id="RZNB01000001">
    <property type="protein sequence ID" value="RWZ52576.1"/>
    <property type="molecule type" value="Genomic_DNA"/>
</dbReference>
<evidence type="ECO:0000313" key="8">
    <source>
        <dbReference type="Proteomes" id="UP000288547"/>
    </source>
</evidence>
<evidence type="ECO:0000256" key="1">
    <source>
        <dbReference type="ARBA" id="ARBA00006149"/>
    </source>
</evidence>
<feature type="domain" description="DUF7059" evidence="6">
    <location>
        <begin position="45"/>
        <end position="128"/>
    </location>
</feature>
<dbReference type="GO" id="GO:0032259">
    <property type="term" value="P:methylation"/>
    <property type="evidence" value="ECO:0007669"/>
    <property type="project" value="UniProtKB-KW"/>
</dbReference>
<protein>
    <submittedName>
        <fullName evidence="7">Methyltransferase domain-containing protein</fullName>
    </submittedName>
</protein>
<comment type="similarity">
    <text evidence="1">Belongs to the eukaryotic/archaeal PrmC-related family.</text>
</comment>
<evidence type="ECO:0000256" key="2">
    <source>
        <dbReference type="ARBA" id="ARBA00022603"/>
    </source>
</evidence>
<dbReference type="OrthoDB" id="129465at2"/>
<evidence type="ECO:0000259" key="5">
    <source>
        <dbReference type="Pfam" id="PF05175"/>
    </source>
</evidence>
<keyword evidence="8" id="KW-1185">Reference proteome</keyword>
<dbReference type="InterPro" id="IPR029063">
    <property type="entry name" value="SAM-dependent_MTases_sf"/>
</dbReference>
<dbReference type="CDD" id="cd02440">
    <property type="entry name" value="AdoMet_MTases"/>
    <property type="match status" value="1"/>
</dbReference>
<dbReference type="Pfam" id="PF05175">
    <property type="entry name" value="MTS"/>
    <property type="match status" value="1"/>
</dbReference>
<dbReference type="AlphaFoldDB" id="A0A3S3Z5Z6"/>
<evidence type="ECO:0000313" key="7">
    <source>
        <dbReference type="EMBL" id="RWZ52576.1"/>
    </source>
</evidence>